<evidence type="ECO:0000256" key="10">
    <source>
        <dbReference type="SAM" id="Coils"/>
    </source>
</evidence>
<keyword evidence="5" id="KW-1133">Transmembrane helix</keyword>
<dbReference type="Proteomes" id="UP001061361">
    <property type="component" value="Chromosome"/>
</dbReference>
<sequence>MKLSVKILIFCLLIGILPLAGMAGYSLNTASESLKEQAFSQLVSLREAKLHDLHSLTRGWDKDITMFSEARYVYSALVRLRDIIFYEAKPGKRMDVTNEDFAHAVDRVSPEFLPWLKVRGYADVLLVDDTGRIVFTAARGRELGEDLAKGVLSASRLAGAWKRALKGETVIVDYHPYEPLDGLPCAFIAAPIRRYGKEIEGVAMLRIPTQSVNEVMSARAGMGESGEAYLVGQDGLMRSDLFSDPEAHSVEASFRSARIGRLDTAPLAKALSGQVGSMESLDYRGREVLAAYAPVMAGDTSWGLVAKIDASEALDPVRQLENAAYVVGASSVAAIILVTLVFLRCSLLKPLERLRGYAGRVAGGDFNAEPGRFQGELRQVTVAIEQMVRILADKMQEAEAASKLAEVRAAEAEEAVIRAEHEKKARSDAARSQREGMLQAAGMLESVVAGMKEASATVNTESDRILEGANSLSVRVESTAASMDELAESIREVAANAEVAFKDSQEARHRAEEGSEVVRRTVQSIGDVHAITAQLKDKVAALGSKADSIGKVMNVISDIADQTNLLALNAAIEAARAGEAGRGFAVVADEVRKLAEKTMDATREVGSSISGIQADVRDNISEMDKAAERVEIANDLAGESGQALNEIMEFFDATIRQVQAIASASTQQSAAGEEINKAVSEVDAVSGKTAGAVGQTSGAIAELTGQIETLSKLYGLFMLLGEGTVQKKVAALAKTPDLVSRNKLKRFAVLERVVLGNPSLEMAWITDTEGIQATAFAVAHNGAVGKAQGGVGTDWSHREWFREPIRTGETYISNIYYSEAIEDYCLTVSSPIRDASGEIVGILAVDVRHGGQAETLEAAA</sequence>
<dbReference type="Gene3D" id="3.30.450.20">
    <property type="entry name" value="PAS domain"/>
    <property type="match status" value="2"/>
</dbReference>
<dbReference type="PROSITE" id="PS50885">
    <property type="entry name" value="HAMP"/>
    <property type="match status" value="1"/>
</dbReference>
<keyword evidence="6" id="KW-0472">Membrane</keyword>
<evidence type="ECO:0000259" key="11">
    <source>
        <dbReference type="PROSITE" id="PS50111"/>
    </source>
</evidence>
<proteinExistence type="inferred from homology"/>
<evidence type="ECO:0000256" key="9">
    <source>
        <dbReference type="PROSITE-ProRule" id="PRU00284"/>
    </source>
</evidence>
<dbReference type="SUPFAM" id="SSF103190">
    <property type="entry name" value="Sensory domain-like"/>
    <property type="match status" value="1"/>
</dbReference>
<accession>A0ABM8AS96</accession>
<evidence type="ECO:0000256" key="4">
    <source>
        <dbReference type="ARBA" id="ARBA00022692"/>
    </source>
</evidence>
<dbReference type="CDD" id="cd06225">
    <property type="entry name" value="HAMP"/>
    <property type="match status" value="1"/>
</dbReference>
<name>A0ABM8AS96_9BACT</name>
<gene>
    <name evidence="13" type="ORF">JCM14722_17840</name>
</gene>
<dbReference type="EMBL" id="AP026708">
    <property type="protein sequence ID" value="BDQ34242.1"/>
    <property type="molecule type" value="Genomic_DNA"/>
</dbReference>
<dbReference type="InterPro" id="IPR033479">
    <property type="entry name" value="dCache_1"/>
</dbReference>
<dbReference type="PANTHER" id="PTHR32089:SF112">
    <property type="entry name" value="LYSOZYME-LIKE PROTEIN-RELATED"/>
    <property type="match status" value="1"/>
</dbReference>
<dbReference type="SUPFAM" id="SSF58104">
    <property type="entry name" value="Methyl-accepting chemotaxis protein (MCP) signaling domain"/>
    <property type="match status" value="1"/>
</dbReference>
<evidence type="ECO:0000313" key="13">
    <source>
        <dbReference type="EMBL" id="BDQ34242.1"/>
    </source>
</evidence>
<feature type="domain" description="Methyl-accepting transducer" evidence="11">
    <location>
        <begin position="447"/>
        <end position="683"/>
    </location>
</feature>
<dbReference type="Pfam" id="PF02743">
    <property type="entry name" value="dCache_1"/>
    <property type="match status" value="1"/>
</dbReference>
<evidence type="ECO:0000256" key="8">
    <source>
        <dbReference type="ARBA" id="ARBA00029447"/>
    </source>
</evidence>
<protein>
    <recommendedName>
        <fullName evidence="15">Methyl-accepting chemotaxis protein</fullName>
    </recommendedName>
</protein>
<reference evidence="13" key="1">
    <citation type="submission" date="2022-08" db="EMBL/GenBank/DDBJ databases">
        <title>Genome Sequence of the sulphate-reducing bacterium, Pseudodesulfovibrio portus JCM14722.</title>
        <authorList>
            <person name="Kondo R."/>
            <person name="Kataoka T."/>
        </authorList>
    </citation>
    <scope>NUCLEOTIDE SEQUENCE</scope>
    <source>
        <strain evidence="13">JCM 14722</strain>
    </source>
</reference>
<dbReference type="CDD" id="cd18773">
    <property type="entry name" value="PDC1_HK_sensor"/>
    <property type="match status" value="1"/>
</dbReference>
<dbReference type="Pfam" id="PF00672">
    <property type="entry name" value="HAMP"/>
    <property type="match status" value="1"/>
</dbReference>
<dbReference type="InterPro" id="IPR004089">
    <property type="entry name" value="MCPsignal_dom"/>
</dbReference>
<evidence type="ECO:0000256" key="5">
    <source>
        <dbReference type="ARBA" id="ARBA00022989"/>
    </source>
</evidence>
<evidence type="ECO:0000256" key="3">
    <source>
        <dbReference type="ARBA" id="ARBA00022500"/>
    </source>
</evidence>
<evidence type="ECO:0000313" key="14">
    <source>
        <dbReference type="Proteomes" id="UP001061361"/>
    </source>
</evidence>
<dbReference type="Gene3D" id="1.10.287.950">
    <property type="entry name" value="Methyl-accepting chemotaxis protein"/>
    <property type="match status" value="1"/>
</dbReference>
<comment type="similarity">
    <text evidence="8">Belongs to the methyl-accepting chemotaxis (MCP) protein family.</text>
</comment>
<evidence type="ECO:0000256" key="1">
    <source>
        <dbReference type="ARBA" id="ARBA00004651"/>
    </source>
</evidence>
<keyword evidence="3" id="KW-0145">Chemotaxis</keyword>
<dbReference type="InterPro" id="IPR029151">
    <property type="entry name" value="Sensor-like_sf"/>
</dbReference>
<dbReference type="CDD" id="cd18774">
    <property type="entry name" value="PDC2_HK_sensor"/>
    <property type="match status" value="1"/>
</dbReference>
<evidence type="ECO:0008006" key="15">
    <source>
        <dbReference type="Google" id="ProtNLM"/>
    </source>
</evidence>
<feature type="domain" description="HAMP" evidence="12">
    <location>
        <begin position="345"/>
        <end position="396"/>
    </location>
</feature>
<keyword evidence="4" id="KW-0812">Transmembrane</keyword>
<evidence type="ECO:0000256" key="2">
    <source>
        <dbReference type="ARBA" id="ARBA00022475"/>
    </source>
</evidence>
<evidence type="ECO:0000259" key="12">
    <source>
        <dbReference type="PROSITE" id="PS50885"/>
    </source>
</evidence>
<organism evidence="13 14">
    <name type="scientific">Pseudodesulfovibrio portus</name>
    <dbReference type="NCBI Taxonomy" id="231439"/>
    <lineage>
        <taxon>Bacteria</taxon>
        <taxon>Pseudomonadati</taxon>
        <taxon>Thermodesulfobacteriota</taxon>
        <taxon>Desulfovibrionia</taxon>
        <taxon>Desulfovibrionales</taxon>
        <taxon>Desulfovibrionaceae</taxon>
    </lineage>
</organism>
<evidence type="ECO:0000256" key="7">
    <source>
        <dbReference type="ARBA" id="ARBA00023224"/>
    </source>
</evidence>
<dbReference type="Pfam" id="PF22673">
    <property type="entry name" value="MCP-like_PDC_1"/>
    <property type="match status" value="1"/>
</dbReference>
<dbReference type="InterPro" id="IPR003660">
    <property type="entry name" value="HAMP_dom"/>
</dbReference>
<keyword evidence="14" id="KW-1185">Reference proteome</keyword>
<dbReference type="PROSITE" id="PS50111">
    <property type="entry name" value="CHEMOTAXIS_TRANSDUC_2"/>
    <property type="match status" value="1"/>
</dbReference>
<dbReference type="PANTHER" id="PTHR32089">
    <property type="entry name" value="METHYL-ACCEPTING CHEMOTAXIS PROTEIN MCPB"/>
    <property type="match status" value="1"/>
</dbReference>
<keyword evidence="2" id="KW-1003">Cell membrane</keyword>
<dbReference type="CDD" id="cd11386">
    <property type="entry name" value="MCP_signal"/>
    <property type="match status" value="1"/>
</dbReference>
<keyword evidence="7 9" id="KW-0807">Transducer</keyword>
<evidence type="ECO:0000256" key="6">
    <source>
        <dbReference type="ARBA" id="ARBA00023136"/>
    </source>
</evidence>
<keyword evidence="10" id="KW-0175">Coiled coil</keyword>
<dbReference type="RefSeq" id="WP_264981141.1">
    <property type="nucleotide sequence ID" value="NZ_AP026708.1"/>
</dbReference>
<dbReference type="Pfam" id="PF00015">
    <property type="entry name" value="MCPsignal"/>
    <property type="match status" value="1"/>
</dbReference>
<feature type="coiled-coil region" evidence="10">
    <location>
        <begin position="395"/>
        <end position="422"/>
    </location>
</feature>
<dbReference type="SMART" id="SM00283">
    <property type="entry name" value="MA"/>
    <property type="match status" value="1"/>
</dbReference>
<comment type="subcellular location">
    <subcellularLocation>
        <location evidence="1">Cell membrane</location>
        <topology evidence="1">Multi-pass membrane protein</topology>
    </subcellularLocation>
</comment>